<name>A0A1D7XGI3_9CLOT</name>
<accession>A0A1D7XGI3</accession>
<dbReference type="InterPro" id="IPR018958">
    <property type="entry name" value="Knr4/Smi1-like_dom"/>
</dbReference>
<sequence>MSVEKILKLKDNLIDLKLNIFDSEGNSIEVGFNFNNPATENEITYVENKLNFKFPKSFINFLETFNGCTLFNYKELDGLIILSTNDFIKINNYLINTFEEDWNSELIIFAKYIGEDNYLAFNGEKIIDCFTEELPSEWRIISNDFNQFIDEFIENDGAKYWL</sequence>
<dbReference type="SMART" id="SM00860">
    <property type="entry name" value="SMI1_KNR4"/>
    <property type="match status" value="1"/>
</dbReference>
<evidence type="ECO:0000259" key="1">
    <source>
        <dbReference type="SMART" id="SM00860"/>
    </source>
</evidence>
<dbReference type="Gene3D" id="3.40.1580.10">
    <property type="entry name" value="SMI1/KNR4-like"/>
    <property type="match status" value="1"/>
</dbReference>
<dbReference type="KEGG" id="ctae:BGI42_01415"/>
<dbReference type="AlphaFoldDB" id="A0A1D7XGI3"/>
<protein>
    <submittedName>
        <fullName evidence="2">SMI1/KNR4 family protein</fullName>
    </submittedName>
</protein>
<evidence type="ECO:0000313" key="3">
    <source>
        <dbReference type="Proteomes" id="UP000094652"/>
    </source>
</evidence>
<reference evidence="3" key="1">
    <citation type="submission" date="2016-09" db="EMBL/GenBank/DDBJ databases">
        <title>Genomics of Clostridium taeniosporum, an organism which forms endospores with ribbon-like appendages.</title>
        <authorList>
            <person name="Walker J.R."/>
        </authorList>
    </citation>
    <scope>NUCLEOTIDE SEQUENCE [LARGE SCALE GENOMIC DNA]</scope>
    <source>
        <strain evidence="3">1/k</strain>
    </source>
</reference>
<dbReference type="Pfam" id="PF09346">
    <property type="entry name" value="SMI1_KNR4"/>
    <property type="match status" value="1"/>
</dbReference>
<gene>
    <name evidence="2" type="ORF">BGI42_01415</name>
</gene>
<dbReference type="SUPFAM" id="SSF160631">
    <property type="entry name" value="SMI1/KNR4-like"/>
    <property type="match status" value="1"/>
</dbReference>
<dbReference type="STRING" id="394958.BGI42_01415"/>
<dbReference type="InterPro" id="IPR037883">
    <property type="entry name" value="Knr4/Smi1-like_sf"/>
</dbReference>
<dbReference type="EMBL" id="CP017253">
    <property type="protein sequence ID" value="AOR22468.1"/>
    <property type="molecule type" value="Genomic_DNA"/>
</dbReference>
<keyword evidence="3" id="KW-1185">Reference proteome</keyword>
<evidence type="ECO:0000313" key="2">
    <source>
        <dbReference type="EMBL" id="AOR22468.1"/>
    </source>
</evidence>
<dbReference type="OrthoDB" id="1739659at2"/>
<organism evidence="2 3">
    <name type="scientific">Clostridium taeniosporum</name>
    <dbReference type="NCBI Taxonomy" id="394958"/>
    <lineage>
        <taxon>Bacteria</taxon>
        <taxon>Bacillati</taxon>
        <taxon>Bacillota</taxon>
        <taxon>Clostridia</taxon>
        <taxon>Eubacteriales</taxon>
        <taxon>Clostridiaceae</taxon>
        <taxon>Clostridium</taxon>
    </lineage>
</organism>
<dbReference type="Proteomes" id="UP000094652">
    <property type="component" value="Chromosome"/>
</dbReference>
<feature type="domain" description="Knr4/Smi1-like" evidence="1">
    <location>
        <begin position="37"/>
        <end position="151"/>
    </location>
</feature>
<proteinExistence type="predicted"/>
<dbReference type="RefSeq" id="WP_069678629.1">
    <property type="nucleotide sequence ID" value="NZ_CP017253.2"/>
</dbReference>